<dbReference type="Proteomes" id="UP000274822">
    <property type="component" value="Unassembled WGS sequence"/>
</dbReference>
<dbReference type="SUPFAM" id="SSF81631">
    <property type="entry name" value="PAP/OAS1 substrate-binding domain"/>
    <property type="match status" value="1"/>
</dbReference>
<dbReference type="GO" id="GO:0003729">
    <property type="term" value="F:mRNA binding"/>
    <property type="evidence" value="ECO:0007669"/>
    <property type="project" value="TreeGrafter"/>
</dbReference>
<feature type="compositionally biased region" description="Low complexity" evidence="5">
    <location>
        <begin position="607"/>
        <end position="627"/>
    </location>
</feature>
<dbReference type="AlphaFoldDB" id="A0A433QA49"/>
<dbReference type="EC" id="2.7.7.19" evidence="2"/>
<feature type="domain" description="Poly(A) RNA polymerase mitochondrial-like central palm" evidence="7">
    <location>
        <begin position="116"/>
        <end position="238"/>
    </location>
</feature>
<feature type="compositionally biased region" description="Low complexity" evidence="5">
    <location>
        <begin position="542"/>
        <end position="556"/>
    </location>
</feature>
<feature type="compositionally biased region" description="Basic and acidic residues" evidence="5">
    <location>
        <begin position="557"/>
        <end position="581"/>
    </location>
</feature>
<protein>
    <recommendedName>
        <fullName evidence="2">polynucleotide adenylyltransferase</fullName>
        <ecNumber evidence="2">2.7.7.19</ecNumber>
    </recommendedName>
</protein>
<evidence type="ECO:0000313" key="8">
    <source>
        <dbReference type="EMBL" id="RUS26688.1"/>
    </source>
</evidence>
<dbReference type="InterPro" id="IPR002058">
    <property type="entry name" value="PAP_assoc"/>
</dbReference>
<dbReference type="GO" id="GO:0046872">
    <property type="term" value="F:metal ion binding"/>
    <property type="evidence" value="ECO:0007669"/>
    <property type="project" value="UniProtKB-KW"/>
</dbReference>
<dbReference type="Gene3D" id="3.30.460.10">
    <property type="entry name" value="Beta Polymerase, domain 2"/>
    <property type="match status" value="1"/>
</dbReference>
<dbReference type="InterPro" id="IPR045862">
    <property type="entry name" value="Trf4-like"/>
</dbReference>
<evidence type="ECO:0000313" key="9">
    <source>
        <dbReference type="Proteomes" id="UP000274822"/>
    </source>
</evidence>
<feature type="domain" description="PAP-associated" evidence="6">
    <location>
        <begin position="320"/>
        <end position="384"/>
    </location>
</feature>
<feature type="region of interest" description="Disordered" evidence="5">
    <location>
        <begin position="542"/>
        <end position="666"/>
    </location>
</feature>
<feature type="compositionally biased region" description="Basic and acidic residues" evidence="5">
    <location>
        <begin position="628"/>
        <end position="666"/>
    </location>
</feature>
<evidence type="ECO:0000256" key="1">
    <source>
        <dbReference type="ARBA" id="ARBA00008593"/>
    </source>
</evidence>
<proteinExistence type="inferred from homology"/>
<evidence type="ECO:0000259" key="7">
    <source>
        <dbReference type="Pfam" id="PF22600"/>
    </source>
</evidence>
<dbReference type="Gene3D" id="1.10.1410.10">
    <property type="match status" value="1"/>
</dbReference>
<dbReference type="InterPro" id="IPR054708">
    <property type="entry name" value="MTPAP-like_central"/>
</dbReference>
<dbReference type="PANTHER" id="PTHR23092:SF15">
    <property type="entry name" value="INACTIVE NON-CANONICAL POLY(A) RNA POLYMERASE PROTEIN TRF4-2-RELATED"/>
    <property type="match status" value="1"/>
</dbReference>
<keyword evidence="4" id="KW-0460">Magnesium</keyword>
<dbReference type="PANTHER" id="PTHR23092">
    <property type="entry name" value="POLY(A) RNA POLYMERASE"/>
    <property type="match status" value="1"/>
</dbReference>
<dbReference type="GO" id="GO:0031499">
    <property type="term" value="C:TRAMP complex"/>
    <property type="evidence" value="ECO:0007669"/>
    <property type="project" value="TreeGrafter"/>
</dbReference>
<evidence type="ECO:0000256" key="3">
    <source>
        <dbReference type="ARBA" id="ARBA00022723"/>
    </source>
</evidence>
<evidence type="ECO:0000256" key="4">
    <source>
        <dbReference type="ARBA" id="ARBA00022842"/>
    </source>
</evidence>
<reference evidence="8 9" key="1">
    <citation type="journal article" date="2018" name="New Phytol.">
        <title>Phylogenomics of Endogonaceae and evolution of mycorrhizas within Mucoromycota.</title>
        <authorList>
            <person name="Chang Y."/>
            <person name="Desiro A."/>
            <person name="Na H."/>
            <person name="Sandor L."/>
            <person name="Lipzen A."/>
            <person name="Clum A."/>
            <person name="Barry K."/>
            <person name="Grigoriev I.V."/>
            <person name="Martin F.M."/>
            <person name="Stajich J.E."/>
            <person name="Smith M.E."/>
            <person name="Bonito G."/>
            <person name="Spatafora J.W."/>
        </authorList>
    </citation>
    <scope>NUCLEOTIDE SEQUENCE [LARGE SCALE GENOMIC DNA]</scope>
    <source>
        <strain evidence="8 9">AD002</strain>
    </source>
</reference>
<dbReference type="CDD" id="cd05402">
    <property type="entry name" value="NT_PAP_TUTase"/>
    <property type="match status" value="1"/>
</dbReference>
<sequence>MDDHLSTNLAPPGVQHFTPHYSAYLTPPPTATNLTPPPTAKTSMVTDSSIATHPPPLPNITPRPPPPAPTNTIMLGSLVGNPDTLRVALTPKHGAPKHGAPKLERKQYSEEVLQILTDEIVNYEAYILPTAKEWAVRQWIIDRVTEAVRSLWPMASVRPFGSFKTGLSLPTSDIDVTAFLPQGQIFNPKTDLRRLATKLTNIQICSWKDVQCNHWAKVPIVHFTESVTEIECDISVNTESVSTDRVCDYLARHANLKPLFLVAKRALSTNPLVMSPATGGLASFSLVCMLVSFLQAILNLDLSLFFLEQLEAPKFPDAKLGELLLCFFAFYGYEFNWANTGIIMTNGGCYFDKVGCAADFCQTTLPMGSKLDNPRFLTIQDPDDSMVNVSRATNKTSLVCDAFCGVSRRLENRIISLSNRSVYSDVDGGRLPSVLDAIAAITPRELEMRSKAESAYEDYAALYFRNHPLPQRELAPCSGEELLRDVLVTEPIGTPYKEFIGTSFKEPLVAAAPFKESPVAPFRQPVGTGYGYSNAGPVSAITSSSAHSASSPYSRGSQDRRRREDKGDDRKYRSREGDRSSRYGGNGSSSRYGEGGSNRYGEGGSSRYGESNSSRYNESSRNGGSSSHGDDNERRRRRDEEDRRRERYHTNRRENGRSGRSSGDRR</sequence>
<accession>A0A433QA49</accession>
<feature type="compositionally biased region" description="Gly residues" evidence="5">
    <location>
        <begin position="593"/>
        <end position="606"/>
    </location>
</feature>
<dbReference type="SUPFAM" id="SSF81301">
    <property type="entry name" value="Nucleotidyltransferase"/>
    <property type="match status" value="1"/>
</dbReference>
<organism evidence="8 9">
    <name type="scientific">Jimgerdemannia flammicorona</name>
    <dbReference type="NCBI Taxonomy" id="994334"/>
    <lineage>
        <taxon>Eukaryota</taxon>
        <taxon>Fungi</taxon>
        <taxon>Fungi incertae sedis</taxon>
        <taxon>Mucoromycota</taxon>
        <taxon>Mucoromycotina</taxon>
        <taxon>Endogonomycetes</taxon>
        <taxon>Endogonales</taxon>
        <taxon>Endogonaceae</taxon>
        <taxon>Jimgerdemannia</taxon>
    </lineage>
</organism>
<comment type="caution">
    <text evidence="8">The sequence shown here is derived from an EMBL/GenBank/DDBJ whole genome shotgun (WGS) entry which is preliminary data.</text>
</comment>
<evidence type="ECO:0000259" key="6">
    <source>
        <dbReference type="Pfam" id="PF03828"/>
    </source>
</evidence>
<dbReference type="GO" id="GO:0010605">
    <property type="term" value="P:negative regulation of macromolecule metabolic process"/>
    <property type="evidence" value="ECO:0007669"/>
    <property type="project" value="UniProtKB-ARBA"/>
</dbReference>
<dbReference type="GO" id="GO:0043634">
    <property type="term" value="P:polyadenylation-dependent ncRNA catabolic process"/>
    <property type="evidence" value="ECO:0007669"/>
    <property type="project" value="TreeGrafter"/>
</dbReference>
<dbReference type="GO" id="GO:0031123">
    <property type="term" value="P:RNA 3'-end processing"/>
    <property type="evidence" value="ECO:0007669"/>
    <property type="project" value="TreeGrafter"/>
</dbReference>
<dbReference type="EMBL" id="RBNJ01009913">
    <property type="protein sequence ID" value="RUS26688.1"/>
    <property type="molecule type" value="Genomic_DNA"/>
</dbReference>
<keyword evidence="9" id="KW-1185">Reference proteome</keyword>
<dbReference type="GO" id="GO:0005730">
    <property type="term" value="C:nucleolus"/>
    <property type="evidence" value="ECO:0007669"/>
    <property type="project" value="TreeGrafter"/>
</dbReference>
<dbReference type="GO" id="GO:1990817">
    <property type="term" value="F:poly(A) RNA polymerase activity"/>
    <property type="evidence" value="ECO:0007669"/>
    <property type="project" value="UniProtKB-EC"/>
</dbReference>
<dbReference type="Pfam" id="PF22600">
    <property type="entry name" value="MTPAP-like_central"/>
    <property type="match status" value="1"/>
</dbReference>
<evidence type="ECO:0000256" key="5">
    <source>
        <dbReference type="SAM" id="MobiDB-lite"/>
    </source>
</evidence>
<keyword evidence="3" id="KW-0479">Metal-binding</keyword>
<comment type="similarity">
    <text evidence="1">Belongs to the DNA polymerase type-B-like family.</text>
</comment>
<name>A0A433QA49_9FUNG</name>
<dbReference type="Pfam" id="PF03828">
    <property type="entry name" value="PAP_assoc"/>
    <property type="match status" value="1"/>
</dbReference>
<evidence type="ECO:0000256" key="2">
    <source>
        <dbReference type="ARBA" id="ARBA00012388"/>
    </source>
</evidence>
<gene>
    <name evidence="8" type="ORF">BC938DRAFT_484261</name>
</gene>
<dbReference type="InterPro" id="IPR043519">
    <property type="entry name" value="NT_sf"/>
</dbReference>